<organism evidence="1 2">
    <name type="scientific">Christiangramia fulva</name>
    <dbReference type="NCBI Taxonomy" id="2126553"/>
    <lineage>
        <taxon>Bacteria</taxon>
        <taxon>Pseudomonadati</taxon>
        <taxon>Bacteroidota</taxon>
        <taxon>Flavobacteriia</taxon>
        <taxon>Flavobacteriales</taxon>
        <taxon>Flavobacteriaceae</taxon>
        <taxon>Christiangramia</taxon>
    </lineage>
</organism>
<protein>
    <submittedName>
        <fullName evidence="1">Uncharacterized protein</fullName>
    </submittedName>
</protein>
<dbReference type="RefSeq" id="WP_107013217.1">
    <property type="nucleotide sequence ID" value="NZ_CP028136.1"/>
</dbReference>
<dbReference type="EMBL" id="CP028136">
    <property type="protein sequence ID" value="AVR46443.1"/>
    <property type="molecule type" value="Genomic_DNA"/>
</dbReference>
<reference evidence="2" key="1">
    <citation type="submission" date="2018-03" db="EMBL/GenBank/DDBJ databases">
        <title>Gramella fulva sp. nov., isolated from a dry surface of tidal flat.</title>
        <authorList>
            <person name="Hwang S.H."/>
            <person name="Hwang W.M."/>
            <person name="Kang K."/>
            <person name="Ahn T.-Y."/>
        </authorList>
    </citation>
    <scope>NUCLEOTIDE SEQUENCE [LARGE SCALE GENOMIC DNA]</scope>
    <source>
        <strain evidence="2">SH35</strain>
    </source>
</reference>
<accession>A0A2R3Z825</accession>
<sequence length="107" mass="12650">MKILKHIFFVFTALILLFPPVVNFIHIFEGHDHKPCIHYADSHYHKKNINCELYKFHSNPALELDFINFEPFLATAQEKVYSTFYFFLNDLKLQQASLRAPPAFLFS</sequence>
<gene>
    <name evidence="1" type="ORF">C7S20_14870</name>
</gene>
<name>A0A2R3Z825_9FLAO</name>
<proteinExistence type="predicted"/>
<dbReference type="OrthoDB" id="1449138at2"/>
<evidence type="ECO:0000313" key="2">
    <source>
        <dbReference type="Proteomes" id="UP000241507"/>
    </source>
</evidence>
<keyword evidence="2" id="KW-1185">Reference proteome</keyword>
<dbReference type="AlphaFoldDB" id="A0A2R3Z825"/>
<dbReference type="KEGG" id="grs:C7S20_14870"/>
<evidence type="ECO:0000313" key="1">
    <source>
        <dbReference type="EMBL" id="AVR46443.1"/>
    </source>
</evidence>
<dbReference type="Proteomes" id="UP000241507">
    <property type="component" value="Chromosome"/>
</dbReference>